<dbReference type="InterPro" id="IPR053172">
    <property type="entry name" value="Tn903_transposase"/>
</dbReference>
<comment type="caution">
    <text evidence="2">The sequence shown here is derived from an EMBL/GenBank/DDBJ whole genome shotgun (WGS) entry which is preliminary data.</text>
</comment>
<feature type="non-terminal residue" evidence="2">
    <location>
        <position position="136"/>
    </location>
</feature>
<reference evidence="2 3" key="1">
    <citation type="journal article" date="2016" name="Sci. Rep.">
        <title>Metabolic traits of an uncultured archaeal lineage -MSBL1- from brine pools of the Red Sea.</title>
        <authorList>
            <person name="Mwirichia R."/>
            <person name="Alam I."/>
            <person name="Rashid M."/>
            <person name="Vinu M."/>
            <person name="Ba-Alawi W."/>
            <person name="Anthony Kamau A."/>
            <person name="Kamanda Ngugi D."/>
            <person name="Goker M."/>
            <person name="Klenk H.P."/>
            <person name="Bajic V."/>
            <person name="Stingl U."/>
        </authorList>
    </citation>
    <scope>NUCLEOTIDE SEQUENCE [LARGE SCALE GENOMIC DNA]</scope>
    <source>
        <strain evidence="2">SCGC-AAA259I07</strain>
    </source>
</reference>
<organism evidence="2 3">
    <name type="scientific">candidate division MSBL1 archaeon SCGC-AAA259I07</name>
    <dbReference type="NCBI Taxonomy" id="1698266"/>
    <lineage>
        <taxon>Archaea</taxon>
        <taxon>Methanobacteriati</taxon>
        <taxon>Methanobacteriota</taxon>
        <taxon>candidate division MSBL1</taxon>
    </lineage>
</organism>
<gene>
    <name evidence="2" type="ORF">AKJ36_03665</name>
</gene>
<proteinExistence type="predicted"/>
<dbReference type="PANTHER" id="PTHR34631">
    <property type="match status" value="1"/>
</dbReference>
<evidence type="ECO:0000259" key="1">
    <source>
        <dbReference type="Pfam" id="PF13737"/>
    </source>
</evidence>
<evidence type="ECO:0000313" key="3">
    <source>
        <dbReference type="Proteomes" id="UP000070155"/>
    </source>
</evidence>
<dbReference type="PANTHER" id="PTHR34631:SF3">
    <property type="entry name" value="ISSOD12 TRANSPOSASE TNPA_ISSOD12"/>
    <property type="match status" value="1"/>
</dbReference>
<keyword evidence="3" id="KW-1185">Reference proteome</keyword>
<dbReference type="Pfam" id="PF13737">
    <property type="entry name" value="DDE_Tnp_1_5"/>
    <property type="match status" value="1"/>
</dbReference>
<evidence type="ECO:0000313" key="2">
    <source>
        <dbReference type="EMBL" id="KXA93858.1"/>
    </source>
</evidence>
<protein>
    <recommendedName>
        <fullName evidence="1">Transposase DDE domain-containing protein</fullName>
    </recommendedName>
</protein>
<dbReference type="EMBL" id="LHXQ01000086">
    <property type="protein sequence ID" value="KXA93858.1"/>
    <property type="molecule type" value="Genomic_DNA"/>
</dbReference>
<dbReference type="InterPro" id="IPR025668">
    <property type="entry name" value="Tnp_DDE_dom"/>
</dbReference>
<sequence>MTRNWGEYNEKLVKRGEFYLSPDFLKNWDEELEEMNEGKVGAPYRFPESYVQFAALWYEFFGLPYRQLEGVLRKLGELLPELEASDYTSLWHRFKNLELEILEPEDKVVAAVDATGIKVTNRGEWIRKYHTREQRG</sequence>
<name>A0A133UI65_9EURY</name>
<feature type="domain" description="Transposase DDE" evidence="1">
    <location>
        <begin position="14"/>
        <end position="121"/>
    </location>
</feature>
<accession>A0A133UI65</accession>
<dbReference type="AlphaFoldDB" id="A0A133UI65"/>
<dbReference type="Proteomes" id="UP000070155">
    <property type="component" value="Unassembled WGS sequence"/>
</dbReference>